<evidence type="ECO:0000259" key="3">
    <source>
        <dbReference type="PROSITE" id="PS50112"/>
    </source>
</evidence>
<dbReference type="SUPFAM" id="SSF55785">
    <property type="entry name" value="PYP-like sensor domain (PAS domain)"/>
    <property type="match status" value="4"/>
</dbReference>
<dbReference type="OrthoDB" id="9765776at2"/>
<dbReference type="CDD" id="cd00130">
    <property type="entry name" value="PAS"/>
    <property type="match status" value="3"/>
</dbReference>
<evidence type="ECO:0000259" key="4">
    <source>
        <dbReference type="PROSITE" id="PS50113"/>
    </source>
</evidence>
<keyword evidence="1" id="KW-0807">Transducer</keyword>
<dbReference type="EMBL" id="SLXH01000005">
    <property type="protein sequence ID" value="TCP19468.1"/>
    <property type="molecule type" value="Genomic_DNA"/>
</dbReference>
<dbReference type="InterPro" id="IPR000700">
    <property type="entry name" value="PAS-assoc_C"/>
</dbReference>
<evidence type="ECO:0000256" key="1">
    <source>
        <dbReference type="PROSITE-ProRule" id="PRU00284"/>
    </source>
</evidence>
<protein>
    <submittedName>
        <fullName evidence="5">Methyl-accepting chemotaxis sensory transducer with Pas/Pac sensor</fullName>
    </submittedName>
</protein>
<dbReference type="InterPro" id="IPR052155">
    <property type="entry name" value="Biofilm_reg_signaling"/>
</dbReference>
<feature type="domain" description="PAS" evidence="3">
    <location>
        <begin position="129"/>
        <end position="182"/>
    </location>
</feature>
<feature type="domain" description="Methyl-accepting transducer" evidence="2">
    <location>
        <begin position="492"/>
        <end position="560"/>
    </location>
</feature>
<gene>
    <name evidence="5" type="ORF">EV674_105146</name>
</gene>
<dbReference type="PROSITE" id="PS50113">
    <property type="entry name" value="PAC"/>
    <property type="match status" value="3"/>
</dbReference>
<dbReference type="SMART" id="SM00086">
    <property type="entry name" value="PAC"/>
    <property type="match status" value="4"/>
</dbReference>
<name>A0A4R2NEC8_9BURK</name>
<dbReference type="Pfam" id="PF00015">
    <property type="entry name" value="MCPsignal"/>
    <property type="match status" value="1"/>
</dbReference>
<dbReference type="GO" id="GO:0016020">
    <property type="term" value="C:membrane"/>
    <property type="evidence" value="ECO:0007669"/>
    <property type="project" value="InterPro"/>
</dbReference>
<dbReference type="SMART" id="SM00091">
    <property type="entry name" value="PAS"/>
    <property type="match status" value="3"/>
</dbReference>
<dbReference type="PROSITE" id="PS50112">
    <property type="entry name" value="PAS"/>
    <property type="match status" value="3"/>
</dbReference>
<dbReference type="GO" id="GO:0006355">
    <property type="term" value="P:regulation of DNA-templated transcription"/>
    <property type="evidence" value="ECO:0007669"/>
    <property type="project" value="InterPro"/>
</dbReference>
<feature type="domain" description="PAC" evidence="4">
    <location>
        <begin position="85"/>
        <end position="135"/>
    </location>
</feature>
<dbReference type="InterPro" id="IPR004089">
    <property type="entry name" value="MCPsignal_dom"/>
</dbReference>
<reference evidence="5 6" key="1">
    <citation type="submission" date="2019-03" db="EMBL/GenBank/DDBJ databases">
        <title>Genomic Encyclopedia of Type Strains, Phase IV (KMG-IV): sequencing the most valuable type-strain genomes for metagenomic binning, comparative biology and taxonomic classification.</title>
        <authorList>
            <person name="Goeker M."/>
        </authorList>
    </citation>
    <scope>NUCLEOTIDE SEQUENCE [LARGE SCALE GENOMIC DNA]</scope>
    <source>
        <strain evidence="5 6">DSM 1837</strain>
    </source>
</reference>
<feature type="domain" description="PAS" evidence="3">
    <location>
        <begin position="249"/>
        <end position="298"/>
    </location>
</feature>
<dbReference type="Gene3D" id="1.10.287.950">
    <property type="entry name" value="Methyl-accepting chemotaxis protein"/>
    <property type="match status" value="1"/>
</dbReference>
<sequence>MFSFFPRKEQQALVALEQSIDAIVSIDQHNRVVFYNDAAERLWGWQRSEVLGQNVKMLVPQMHQDAHDGYIQRHRSSGENRIVGTFREVALTTRSGAQVWVSLALSRTDVGSKAGYTAVVRDISAERESREMVRQTLEQAVDAVVTIDAHNCVTLFNAAAERLWGYPRQAVLGQNVKMLVPQGLRTQHDGFIDANRRTGQDKIVGTTREVRIERADGGILWGVLSLSKVRLEGKILYTAFVKDVTEQVQQREHMRILSMVAAGTENSVIVTNKQGLIEYVNPGFTRLFGWEPHEVMGRKPGAILQGKLTDPATVRRMSERIAAAKPFYEEVVNYHKDGAPLWISLAINPLFDAQGHVERHISVTANITQTKLAFLENAVRLSAIRESTCMFDVDLRGQPTDASPALLRRLNASALAQVAQPLGQAMARQLTPERLARLQAGEPLHSNFAIEAPGCEPLWLVATFSPVRDIDGALEKVVVYGQDQSVQKQTMERIADIVATINAISMQTNLLSLNAAIEAARAGEAGRGFAVVAGEVRSLAAKTSSSAREIGTMLTQQENA</sequence>
<evidence type="ECO:0000313" key="5">
    <source>
        <dbReference type="EMBL" id="TCP19468.1"/>
    </source>
</evidence>
<proteinExistence type="predicted"/>
<dbReference type="RefSeq" id="WP_119012192.1">
    <property type="nucleotide sequence ID" value="NZ_QXNC01000003.1"/>
</dbReference>
<dbReference type="PANTHER" id="PTHR44757:SF2">
    <property type="entry name" value="BIOFILM ARCHITECTURE MAINTENANCE PROTEIN MBAA"/>
    <property type="match status" value="1"/>
</dbReference>
<comment type="caution">
    <text evidence="5">The sequence shown here is derived from an EMBL/GenBank/DDBJ whole genome shotgun (WGS) entry which is preliminary data.</text>
</comment>
<dbReference type="Proteomes" id="UP000295182">
    <property type="component" value="Unassembled WGS sequence"/>
</dbReference>
<dbReference type="SUPFAM" id="SSF58104">
    <property type="entry name" value="Methyl-accepting chemotaxis protein (MCP) signaling domain"/>
    <property type="match status" value="1"/>
</dbReference>
<dbReference type="NCBIfam" id="TIGR00229">
    <property type="entry name" value="sensory_box"/>
    <property type="match status" value="3"/>
</dbReference>
<evidence type="ECO:0000313" key="6">
    <source>
        <dbReference type="Proteomes" id="UP000295182"/>
    </source>
</evidence>
<dbReference type="Pfam" id="PF13426">
    <property type="entry name" value="PAS_9"/>
    <property type="match status" value="1"/>
</dbReference>
<dbReference type="PROSITE" id="PS50111">
    <property type="entry name" value="CHEMOTAXIS_TRANSDUC_2"/>
    <property type="match status" value="1"/>
</dbReference>
<dbReference type="InterPro" id="IPR013767">
    <property type="entry name" value="PAS_fold"/>
</dbReference>
<feature type="domain" description="PAC" evidence="4">
    <location>
        <begin position="327"/>
        <end position="379"/>
    </location>
</feature>
<accession>A0A4R2NEC8</accession>
<organism evidence="5 6">
    <name type="scientific">Simplicispira metamorpha</name>
    <dbReference type="NCBI Taxonomy" id="80881"/>
    <lineage>
        <taxon>Bacteria</taxon>
        <taxon>Pseudomonadati</taxon>
        <taxon>Pseudomonadota</taxon>
        <taxon>Betaproteobacteria</taxon>
        <taxon>Burkholderiales</taxon>
        <taxon>Comamonadaceae</taxon>
        <taxon>Simplicispira</taxon>
    </lineage>
</organism>
<dbReference type="AlphaFoldDB" id="A0A4R2NEC8"/>
<feature type="domain" description="PAC" evidence="4">
    <location>
        <begin position="206"/>
        <end position="256"/>
    </location>
</feature>
<dbReference type="GO" id="GO:0007165">
    <property type="term" value="P:signal transduction"/>
    <property type="evidence" value="ECO:0007669"/>
    <property type="project" value="UniProtKB-KW"/>
</dbReference>
<dbReference type="Pfam" id="PF00989">
    <property type="entry name" value="PAS"/>
    <property type="match status" value="2"/>
</dbReference>
<dbReference type="InterPro" id="IPR001610">
    <property type="entry name" value="PAC"/>
</dbReference>
<evidence type="ECO:0000259" key="2">
    <source>
        <dbReference type="PROSITE" id="PS50111"/>
    </source>
</evidence>
<dbReference type="Gene3D" id="3.30.450.20">
    <property type="entry name" value="PAS domain"/>
    <property type="match status" value="3"/>
</dbReference>
<dbReference type="InterPro" id="IPR035965">
    <property type="entry name" value="PAS-like_dom_sf"/>
</dbReference>
<keyword evidence="6" id="KW-1185">Reference proteome</keyword>
<dbReference type="InterPro" id="IPR000014">
    <property type="entry name" value="PAS"/>
</dbReference>
<feature type="domain" description="PAS" evidence="3">
    <location>
        <begin position="8"/>
        <end position="81"/>
    </location>
</feature>
<dbReference type="PANTHER" id="PTHR44757">
    <property type="entry name" value="DIGUANYLATE CYCLASE DGCP"/>
    <property type="match status" value="1"/>
</dbReference>